<dbReference type="NCBIfam" id="TIGR01509">
    <property type="entry name" value="HAD-SF-IA-v3"/>
    <property type="match status" value="1"/>
</dbReference>
<dbReference type="Proteomes" id="UP001205603">
    <property type="component" value="Unassembled WGS sequence"/>
</dbReference>
<keyword evidence="2" id="KW-1185">Reference proteome</keyword>
<protein>
    <submittedName>
        <fullName evidence="1">HAD family phosphatase</fullName>
    </submittedName>
</protein>
<dbReference type="SFLD" id="SFLDS00003">
    <property type="entry name" value="Haloacid_Dehalogenase"/>
    <property type="match status" value="1"/>
</dbReference>
<dbReference type="InterPro" id="IPR023214">
    <property type="entry name" value="HAD_sf"/>
</dbReference>
<dbReference type="InterPro" id="IPR006439">
    <property type="entry name" value="HAD-SF_hydro_IA"/>
</dbReference>
<proteinExistence type="predicted"/>
<organism evidence="1 2">
    <name type="scientific">Coprobacter tertius</name>
    <dbReference type="NCBI Taxonomy" id="2944915"/>
    <lineage>
        <taxon>Bacteria</taxon>
        <taxon>Pseudomonadati</taxon>
        <taxon>Bacteroidota</taxon>
        <taxon>Bacteroidia</taxon>
        <taxon>Bacteroidales</taxon>
        <taxon>Barnesiellaceae</taxon>
        <taxon>Coprobacter</taxon>
    </lineage>
</organism>
<dbReference type="SFLD" id="SFLDG01129">
    <property type="entry name" value="C1.5:_HAD__Beta-PGM__Phosphata"/>
    <property type="match status" value="1"/>
</dbReference>
<dbReference type="InterPro" id="IPR036412">
    <property type="entry name" value="HAD-like_sf"/>
</dbReference>
<reference evidence="1 2" key="1">
    <citation type="submission" date="2022-07" db="EMBL/GenBank/DDBJ databases">
        <title>Fecal culturing of patients with breast cancer.</title>
        <authorList>
            <person name="Teng N.M.Y."/>
            <person name="Kiu R."/>
            <person name="Evans R."/>
            <person name="Baker D.J."/>
            <person name="Zenner C."/>
            <person name="Robinson S.D."/>
            <person name="Hall L.J."/>
        </authorList>
    </citation>
    <scope>NUCLEOTIDE SEQUENCE [LARGE SCALE GENOMIC DNA]</scope>
    <source>
        <strain evidence="1 2">LH1063</strain>
    </source>
</reference>
<comment type="caution">
    <text evidence="1">The sequence shown here is derived from an EMBL/GenBank/DDBJ whole genome shotgun (WGS) entry which is preliminary data.</text>
</comment>
<dbReference type="PANTHER" id="PTHR43611">
    <property type="entry name" value="ALPHA-D-GLUCOSE 1-PHOSPHATE PHOSPHATASE"/>
    <property type="match status" value="1"/>
</dbReference>
<evidence type="ECO:0000313" key="1">
    <source>
        <dbReference type="EMBL" id="MCP9610729.1"/>
    </source>
</evidence>
<name>A0ABT1MDL1_9BACT</name>
<accession>A0ABT1MDL1</accession>
<dbReference type="Gene3D" id="1.10.150.240">
    <property type="entry name" value="Putative phosphatase, domain 2"/>
    <property type="match status" value="1"/>
</dbReference>
<dbReference type="CDD" id="cd02603">
    <property type="entry name" value="HAD_sEH-N_like"/>
    <property type="match status" value="1"/>
</dbReference>
<dbReference type="PRINTS" id="PR00413">
    <property type="entry name" value="HADHALOGNASE"/>
</dbReference>
<sequence length="211" mass="24500">MKIKQLLFDFGEVLVNLSREKSVNAFQALGAEIADDIVPASWSFGGVFGDLETGRIDERKFYDELNRCLRINASDEQLRDAWNALLQDIPLYKLQLLRELRKDFRVYMASNTNRLHIDYTRDRLFRDEGGTIDDYFDKLYLSYEMGVSKPEAAFFEYIIKDAGIKPEETLYFDDSPANIEAAWRMGFRVCPVSPLDDLDKLVETCLHTNRK</sequence>
<dbReference type="SUPFAM" id="SSF56784">
    <property type="entry name" value="HAD-like"/>
    <property type="match status" value="1"/>
</dbReference>
<dbReference type="Pfam" id="PF00702">
    <property type="entry name" value="Hydrolase"/>
    <property type="match status" value="1"/>
</dbReference>
<dbReference type="PANTHER" id="PTHR43611:SF3">
    <property type="entry name" value="FLAVIN MONONUCLEOTIDE HYDROLASE 1, CHLOROPLATIC"/>
    <property type="match status" value="1"/>
</dbReference>
<dbReference type="RefSeq" id="WP_255025294.1">
    <property type="nucleotide sequence ID" value="NZ_JANDHW010000001.1"/>
</dbReference>
<dbReference type="Gene3D" id="3.40.50.1000">
    <property type="entry name" value="HAD superfamily/HAD-like"/>
    <property type="match status" value="1"/>
</dbReference>
<dbReference type="InterPro" id="IPR023198">
    <property type="entry name" value="PGP-like_dom2"/>
</dbReference>
<gene>
    <name evidence="1" type="ORF">NMU02_01295</name>
</gene>
<evidence type="ECO:0000313" key="2">
    <source>
        <dbReference type="Proteomes" id="UP001205603"/>
    </source>
</evidence>
<dbReference type="EMBL" id="JANDHW010000001">
    <property type="protein sequence ID" value="MCP9610729.1"/>
    <property type="molecule type" value="Genomic_DNA"/>
</dbReference>